<feature type="transmembrane region" description="Helical" evidence="1">
    <location>
        <begin position="50"/>
        <end position="69"/>
    </location>
</feature>
<evidence type="ECO:0000313" key="4">
    <source>
        <dbReference type="Proteomes" id="UP000622405"/>
    </source>
</evidence>
<reference evidence="3 4" key="1">
    <citation type="journal article" date="2020" name="mSystems">
        <title>Defining Genomic and Predicted Metabolic Features of the Acetobacterium Genus.</title>
        <authorList>
            <person name="Ross D.E."/>
            <person name="Marshall C.W."/>
            <person name="Gulliver D."/>
            <person name="May H.D."/>
            <person name="Norman R.S."/>
        </authorList>
    </citation>
    <scope>NUCLEOTIDE SEQUENCE [LARGE SCALE GENOMIC DNA]</scope>
    <source>
        <strain evidence="3 4">DSM 4132</strain>
    </source>
</reference>
<evidence type="ECO:0000313" key="3">
    <source>
        <dbReference type="EMBL" id="MBC3901573.1"/>
    </source>
</evidence>
<keyword evidence="1" id="KW-1133">Transmembrane helix</keyword>
<evidence type="ECO:0000256" key="1">
    <source>
        <dbReference type="SAM" id="Phobius"/>
    </source>
</evidence>
<dbReference type="InterPro" id="IPR036890">
    <property type="entry name" value="HATPase_C_sf"/>
</dbReference>
<dbReference type="PANTHER" id="PTHR40448:SF1">
    <property type="entry name" value="TWO-COMPONENT SENSOR HISTIDINE KINASE"/>
    <property type="match status" value="1"/>
</dbReference>
<feature type="transmembrane region" description="Helical" evidence="1">
    <location>
        <begin position="184"/>
        <end position="203"/>
    </location>
</feature>
<comment type="caution">
    <text evidence="3">The sequence shown here is derived from an EMBL/GenBank/DDBJ whole genome shotgun (WGS) entry which is preliminary data.</text>
</comment>
<dbReference type="Proteomes" id="UP000622405">
    <property type="component" value="Unassembled WGS sequence"/>
</dbReference>
<feature type="transmembrane region" description="Helical" evidence="1">
    <location>
        <begin position="81"/>
        <end position="99"/>
    </location>
</feature>
<feature type="transmembrane region" description="Helical" evidence="1">
    <location>
        <begin position="20"/>
        <end position="38"/>
    </location>
</feature>
<dbReference type="EMBL" id="WJBE01000032">
    <property type="protein sequence ID" value="MBC3901573.1"/>
    <property type="molecule type" value="Genomic_DNA"/>
</dbReference>
<keyword evidence="1" id="KW-0812">Transmembrane</keyword>
<protein>
    <submittedName>
        <fullName evidence="3">GHKL domain-containing protein</fullName>
    </submittedName>
</protein>
<dbReference type="Gene3D" id="3.30.565.10">
    <property type="entry name" value="Histidine kinase-like ATPase, C-terminal domain"/>
    <property type="match status" value="1"/>
</dbReference>
<dbReference type="Pfam" id="PF14501">
    <property type="entry name" value="HATPase_c_5"/>
    <property type="match status" value="1"/>
</dbReference>
<gene>
    <name evidence="3" type="ORF">GH811_18395</name>
</gene>
<dbReference type="InterPro" id="IPR032834">
    <property type="entry name" value="NatK-like_C"/>
</dbReference>
<feature type="transmembrane region" description="Helical" evidence="1">
    <location>
        <begin position="147"/>
        <end position="168"/>
    </location>
</feature>
<organism evidence="3 4">
    <name type="scientific">Acetobacterium malicum</name>
    <dbReference type="NCBI Taxonomy" id="52692"/>
    <lineage>
        <taxon>Bacteria</taxon>
        <taxon>Bacillati</taxon>
        <taxon>Bacillota</taxon>
        <taxon>Clostridia</taxon>
        <taxon>Eubacteriales</taxon>
        <taxon>Eubacteriaceae</taxon>
        <taxon>Acetobacterium</taxon>
    </lineage>
</organism>
<feature type="transmembrane region" description="Helical" evidence="1">
    <location>
        <begin position="209"/>
        <end position="231"/>
    </location>
</feature>
<keyword evidence="4" id="KW-1185">Reference proteome</keyword>
<dbReference type="CDD" id="cd16935">
    <property type="entry name" value="HATPase_AgrC-ComD-like"/>
    <property type="match status" value="1"/>
</dbReference>
<dbReference type="SUPFAM" id="SSF55874">
    <property type="entry name" value="ATPase domain of HSP90 chaperone/DNA topoisomerase II/histidine kinase"/>
    <property type="match status" value="1"/>
</dbReference>
<keyword evidence="1" id="KW-0472">Membrane</keyword>
<proteinExistence type="predicted"/>
<accession>A0ABR6Z2D1</accession>
<dbReference type="PANTHER" id="PTHR40448">
    <property type="entry name" value="TWO-COMPONENT SENSOR HISTIDINE KINASE"/>
    <property type="match status" value="1"/>
</dbReference>
<name>A0ABR6Z2D1_9FIRM</name>
<sequence length="484" mass="55769">MWTLYSQKLEVSPVLSSNLNIVWGIGLSIVPYFILAFIPVWNQLRYSKKTVITLGALCMLLNIVSVILIIEMVPKWNSLRFFHSVFFLLLYVGVYTAVVRGTPSKLVFIAFLVKSYADFIVSMAKFFEVSYLTYGLHRVYVQTSFSFYFNLFQCLVLMITYPLIWIFFRKKISHVMQTHNKAWGYLWIIPLVYYIIFLAFGAMNANLIAQWQFLIFNLVSFFGFYLIYYVVIEMLEQSEKNIILAESNEVIKQQLLFQSEYYKKFGECIEETRKGEHDLRHHLNTVLGLIQQQNEEKVESYIYELLGNRLNISDILYCGNDAVNAILGYYANICKQEGINFTIETIVPEDLEIDETDLCVVFGNVLENALEACRRITAGEQFIKLSSQFIGNKLYIVVDNPFSGEIRLKNGVYLSQKREAASGIGIISVLAIAKKYDGDARFEQADQLFRVSVVLANKGHKRAGQIPTVREELVINNKSCQVEH</sequence>
<feature type="domain" description="Sensor histidine kinase NatK-like C-terminal" evidence="2">
    <location>
        <begin position="356"/>
        <end position="455"/>
    </location>
</feature>
<evidence type="ECO:0000259" key="2">
    <source>
        <dbReference type="Pfam" id="PF14501"/>
    </source>
</evidence>